<protein>
    <submittedName>
        <fullName evidence="1">Uncharacterized protein</fullName>
    </submittedName>
</protein>
<name>A0A444J1M3_9BACT</name>
<dbReference type="Proteomes" id="UP000287853">
    <property type="component" value="Unassembled WGS sequence"/>
</dbReference>
<sequence>MLQRFDKYYEIVISTILSHLN</sequence>
<evidence type="ECO:0000313" key="2">
    <source>
        <dbReference type="Proteomes" id="UP000287853"/>
    </source>
</evidence>
<accession>A0A444J1M3</accession>
<organism evidence="1 2">
    <name type="scientific">Candidatus Electrothrix aarhusensis</name>
    <dbReference type="NCBI Taxonomy" id="1859131"/>
    <lineage>
        <taxon>Bacteria</taxon>
        <taxon>Pseudomonadati</taxon>
        <taxon>Thermodesulfobacteriota</taxon>
        <taxon>Desulfobulbia</taxon>
        <taxon>Desulfobulbales</taxon>
        <taxon>Desulfobulbaceae</taxon>
        <taxon>Candidatus Electrothrix</taxon>
    </lineage>
</organism>
<reference evidence="1 2" key="1">
    <citation type="submission" date="2017-01" db="EMBL/GenBank/DDBJ databases">
        <title>The cable genome- insights into the physiology and evolution of filamentous bacteria capable of sulfide oxidation via long distance electron transfer.</title>
        <authorList>
            <person name="Schreiber L."/>
            <person name="Bjerg J.T."/>
            <person name="Boggild A."/>
            <person name="Van De Vossenberg J."/>
            <person name="Meysman F."/>
            <person name="Nielsen L.P."/>
            <person name="Schramm A."/>
            <person name="Kjeldsen K.U."/>
        </authorList>
    </citation>
    <scope>NUCLEOTIDE SEQUENCE [LARGE SCALE GENOMIC DNA]</scope>
    <source>
        <strain evidence="1">MCF</strain>
    </source>
</reference>
<feature type="non-terminal residue" evidence="1">
    <location>
        <position position="21"/>
    </location>
</feature>
<comment type="caution">
    <text evidence="1">The sequence shown here is derived from an EMBL/GenBank/DDBJ whole genome shotgun (WGS) entry which is preliminary data.</text>
</comment>
<gene>
    <name evidence="1" type="ORF">H206_00117</name>
</gene>
<evidence type="ECO:0000313" key="1">
    <source>
        <dbReference type="EMBL" id="RWX47077.1"/>
    </source>
</evidence>
<proteinExistence type="predicted"/>
<dbReference type="AlphaFoldDB" id="A0A444J1M3"/>
<keyword evidence="2" id="KW-1185">Reference proteome</keyword>
<dbReference type="EMBL" id="MTKO01000041">
    <property type="protein sequence ID" value="RWX47077.1"/>
    <property type="molecule type" value="Genomic_DNA"/>
</dbReference>